<name>A0A1K0ILW3_CUPNE</name>
<reference evidence="1" key="1">
    <citation type="submission" date="2016-09" db="EMBL/GenBank/DDBJ databases">
        <authorList>
            <person name="Capua I."/>
            <person name="De Benedictis P."/>
            <person name="Joannis T."/>
            <person name="Lombin L.H."/>
            <person name="Cattoli G."/>
        </authorList>
    </citation>
    <scope>NUCLEOTIDE SEQUENCE</scope>
    <source>
        <strain evidence="1">B9</strain>
    </source>
</reference>
<evidence type="ECO:0000313" key="1">
    <source>
        <dbReference type="EMBL" id="SCU87772.1"/>
    </source>
</evidence>
<dbReference type="EMBL" id="FMSH01000419">
    <property type="protein sequence ID" value="SCU87772.1"/>
    <property type="molecule type" value="Genomic_DNA"/>
</dbReference>
<accession>A0A1K0ILW3</accession>
<dbReference type="AlphaFoldDB" id="A0A1K0ILW3"/>
<proteinExistence type="predicted"/>
<gene>
    <name evidence="1" type="ORF">CNECB9_4760005</name>
</gene>
<protein>
    <submittedName>
        <fullName evidence="1">Uncharacterized protein</fullName>
    </submittedName>
</protein>
<organism evidence="1">
    <name type="scientific">Cupriavidus necator</name>
    <name type="common">Alcaligenes eutrophus</name>
    <name type="synonym">Ralstonia eutropha</name>
    <dbReference type="NCBI Taxonomy" id="106590"/>
    <lineage>
        <taxon>Bacteria</taxon>
        <taxon>Pseudomonadati</taxon>
        <taxon>Pseudomonadota</taxon>
        <taxon>Betaproteobacteria</taxon>
        <taxon>Burkholderiales</taxon>
        <taxon>Burkholderiaceae</taxon>
        <taxon>Cupriavidus</taxon>
    </lineage>
</organism>
<sequence>MRGWAPCYRICAAPRRLSDDGISGIIPGSARRRFRRHTPCPGGETGRRRGLKIPRRKACRFESDPGHHRKIKELQHFLIPLGTAEYLKFRAIFSRFFPALPFDLRGVLCDTLGSAAGRLVTLPYPAGSQINCRELLSDSQRRVDSLAEWRGG</sequence>